<feature type="transmembrane region" description="Helical" evidence="1">
    <location>
        <begin position="20"/>
        <end position="36"/>
    </location>
</feature>
<dbReference type="InParanoid" id="A0A7L9FIN2"/>
<keyword evidence="1" id="KW-0812">Transmembrane</keyword>
<evidence type="ECO:0000313" key="3">
    <source>
        <dbReference type="Proteomes" id="UP000594121"/>
    </source>
</evidence>
<feature type="transmembrane region" description="Helical" evidence="1">
    <location>
        <begin position="76"/>
        <end position="99"/>
    </location>
</feature>
<dbReference type="GeneID" id="59149107"/>
<feature type="transmembrane region" description="Helical" evidence="1">
    <location>
        <begin position="42"/>
        <end position="64"/>
    </location>
</feature>
<evidence type="ECO:0000256" key="1">
    <source>
        <dbReference type="SAM" id="Phobius"/>
    </source>
</evidence>
<keyword evidence="1" id="KW-0472">Membrane</keyword>
<dbReference type="AlphaFoldDB" id="A0A7L9FIN2"/>
<dbReference type="KEGG" id="thel:IG193_04385"/>
<evidence type="ECO:0000313" key="2">
    <source>
        <dbReference type="EMBL" id="QOJ79698.1"/>
    </source>
</evidence>
<proteinExistence type="predicted"/>
<keyword evidence="3" id="KW-1185">Reference proteome</keyword>
<name>A0A7L9FIN2_9CREN</name>
<dbReference type="Proteomes" id="UP000594121">
    <property type="component" value="Chromosome"/>
</dbReference>
<organism evidence="2 3">
    <name type="scientific">Infirmifilum lucidum</name>
    <dbReference type="NCBI Taxonomy" id="2776706"/>
    <lineage>
        <taxon>Archaea</taxon>
        <taxon>Thermoproteota</taxon>
        <taxon>Thermoprotei</taxon>
        <taxon>Thermofilales</taxon>
        <taxon>Thermofilaceae</taxon>
        <taxon>Infirmifilum</taxon>
    </lineage>
</organism>
<dbReference type="RefSeq" id="WP_192819670.1">
    <property type="nucleotide sequence ID" value="NZ_CP062310.1"/>
</dbReference>
<keyword evidence="1" id="KW-1133">Transmembrane helix</keyword>
<gene>
    <name evidence="2" type="ORF">IG193_04385</name>
</gene>
<sequence>MFIKREDAIKRASSALTKALLINTIVTLMPPIYIFFSGSIGLHTYIALAFLAVSVASLLLVYYMRRAVDDYSIGSARAVLPIALPLSFIGGLVIVGLLVNKARKHIALLQ</sequence>
<dbReference type="EMBL" id="CP062310">
    <property type="protein sequence ID" value="QOJ79698.1"/>
    <property type="molecule type" value="Genomic_DNA"/>
</dbReference>
<accession>A0A7L9FIN2</accession>
<protein>
    <submittedName>
        <fullName evidence="2">Uncharacterized protein</fullName>
    </submittedName>
</protein>
<reference evidence="2 3" key="1">
    <citation type="submission" date="2020-10" db="EMBL/GenBank/DDBJ databases">
        <title>Thermofilum lucidum 3507LT sp. nov. a novel member of Thermofilaceae family isolated from Chile hot spring, and proposal of description order Thermofilales.</title>
        <authorList>
            <person name="Zayulina K.S."/>
            <person name="Elcheninov A.G."/>
            <person name="Toshchakov S.V."/>
            <person name="Kublanov I.V."/>
        </authorList>
    </citation>
    <scope>NUCLEOTIDE SEQUENCE [LARGE SCALE GENOMIC DNA]</scope>
    <source>
        <strain evidence="2 3">3507LT</strain>
    </source>
</reference>